<gene>
    <name evidence="5" type="ORF">WJX75_009559</name>
</gene>
<sequence>MPSGEVAPVSTSKGAGLGGIPHKFFYQDEKDDYAVLQFGSPAAVGSGLATYVQEASAAAIKERGAFTLVLSGGSLFKALSPLIGLPGLDLSKWHVFFVDERNVPHSSPDSNFKGADEVLLSKVAIPREQIYAIREHLPVNEAATEYAGQLLRLDEQVLPRNAEGLPVFDVILLGLGPDGHVASLFPNRSQLAATDAWVLPIENSPKPPPERITFSLPVINSAKQIGIVAAGEGKAEIVQRVLEVQSLPGALPAQLVRPTAGSVTWFLDVASAQNLAIHKWESTKDFPRSS</sequence>
<dbReference type="InterPro" id="IPR037171">
    <property type="entry name" value="NagB/RpiA_transferase-like"/>
</dbReference>
<organism evidence="5 6">
    <name type="scientific">Coccomyxa subellipsoidea</name>
    <dbReference type="NCBI Taxonomy" id="248742"/>
    <lineage>
        <taxon>Eukaryota</taxon>
        <taxon>Viridiplantae</taxon>
        <taxon>Chlorophyta</taxon>
        <taxon>core chlorophytes</taxon>
        <taxon>Trebouxiophyceae</taxon>
        <taxon>Trebouxiophyceae incertae sedis</taxon>
        <taxon>Coccomyxaceae</taxon>
        <taxon>Coccomyxa</taxon>
    </lineage>
</organism>
<evidence type="ECO:0000313" key="6">
    <source>
        <dbReference type="Proteomes" id="UP001491310"/>
    </source>
</evidence>
<evidence type="ECO:0000313" key="5">
    <source>
        <dbReference type="EMBL" id="KAK9908551.1"/>
    </source>
</evidence>
<dbReference type="PANTHER" id="PTHR11054:SF22">
    <property type="entry name" value="6-PHOSPHOGLUCONOLACTONASE 3, CHLOROPLASTIC"/>
    <property type="match status" value="1"/>
</dbReference>
<keyword evidence="6" id="KW-1185">Reference proteome</keyword>
<evidence type="ECO:0000259" key="4">
    <source>
        <dbReference type="Pfam" id="PF01182"/>
    </source>
</evidence>
<evidence type="ECO:0000256" key="1">
    <source>
        <dbReference type="ARBA" id="ARBA00004959"/>
    </source>
</evidence>
<comment type="similarity">
    <text evidence="2 3">Belongs to the glucosamine/galactosamine-6-phosphate isomerase family. 6-phosphogluconolactonase subfamily.</text>
</comment>
<proteinExistence type="inferred from homology"/>
<dbReference type="SUPFAM" id="SSF100950">
    <property type="entry name" value="NagB/RpiA/CoA transferase-like"/>
    <property type="match status" value="1"/>
</dbReference>
<name>A0ABR2YND6_9CHLO</name>
<evidence type="ECO:0000256" key="2">
    <source>
        <dbReference type="ARBA" id="ARBA00010662"/>
    </source>
</evidence>
<dbReference type="Pfam" id="PF01182">
    <property type="entry name" value="Glucosamine_iso"/>
    <property type="match status" value="1"/>
</dbReference>
<dbReference type="PANTHER" id="PTHR11054">
    <property type="entry name" value="6-PHOSPHOGLUCONOLACTONASE"/>
    <property type="match status" value="1"/>
</dbReference>
<comment type="pathway">
    <text evidence="1">Carbohydrate degradation; pentose phosphate pathway.</text>
</comment>
<feature type="domain" description="Glucosamine/galactosamine-6-phosphate isomerase" evidence="4">
    <location>
        <begin position="41"/>
        <end position="265"/>
    </location>
</feature>
<accession>A0ABR2YND6</accession>
<evidence type="ECO:0000256" key="3">
    <source>
        <dbReference type="RuleBase" id="RU365095"/>
    </source>
</evidence>
<comment type="caution">
    <text evidence="5">The sequence shown here is derived from an EMBL/GenBank/DDBJ whole genome shotgun (WGS) entry which is preliminary data.</text>
</comment>
<dbReference type="Gene3D" id="3.40.50.1360">
    <property type="match status" value="1"/>
</dbReference>
<reference evidence="5 6" key="1">
    <citation type="journal article" date="2024" name="Nat. Commun.">
        <title>Phylogenomics reveals the evolutionary origins of lichenization in chlorophyte algae.</title>
        <authorList>
            <person name="Puginier C."/>
            <person name="Libourel C."/>
            <person name="Otte J."/>
            <person name="Skaloud P."/>
            <person name="Haon M."/>
            <person name="Grisel S."/>
            <person name="Petersen M."/>
            <person name="Berrin J.G."/>
            <person name="Delaux P.M."/>
            <person name="Dal Grande F."/>
            <person name="Keller J."/>
        </authorList>
    </citation>
    <scope>NUCLEOTIDE SEQUENCE [LARGE SCALE GENOMIC DNA]</scope>
    <source>
        <strain evidence="5 6">SAG 216-7</strain>
    </source>
</reference>
<dbReference type="InterPro" id="IPR005900">
    <property type="entry name" value="6-phosphogluconolactonase_DevB"/>
</dbReference>
<dbReference type="EMBL" id="JALJOT010000008">
    <property type="protein sequence ID" value="KAK9908551.1"/>
    <property type="molecule type" value="Genomic_DNA"/>
</dbReference>
<comment type="catalytic activity">
    <reaction evidence="3">
        <text>6-phospho-D-glucono-1,5-lactone + H2O = 6-phospho-D-gluconate + H(+)</text>
        <dbReference type="Rhea" id="RHEA:12556"/>
        <dbReference type="ChEBI" id="CHEBI:15377"/>
        <dbReference type="ChEBI" id="CHEBI:15378"/>
        <dbReference type="ChEBI" id="CHEBI:57955"/>
        <dbReference type="ChEBI" id="CHEBI:58759"/>
        <dbReference type="EC" id="3.1.1.31"/>
    </reaction>
</comment>
<dbReference type="InterPro" id="IPR006148">
    <property type="entry name" value="Glc/Gal-6P_isomerase"/>
</dbReference>
<dbReference type="NCBIfam" id="TIGR01198">
    <property type="entry name" value="pgl"/>
    <property type="match status" value="1"/>
</dbReference>
<dbReference type="Proteomes" id="UP001491310">
    <property type="component" value="Unassembled WGS sequence"/>
</dbReference>
<dbReference type="EC" id="3.1.1.31" evidence="3"/>
<dbReference type="CDD" id="cd01400">
    <property type="entry name" value="6PGL"/>
    <property type="match status" value="1"/>
</dbReference>
<protein>
    <recommendedName>
        <fullName evidence="3">Probable 6-phosphogluconolactonase</fullName>
        <ecNumber evidence="3">3.1.1.31</ecNumber>
    </recommendedName>
</protein>
<dbReference type="InterPro" id="IPR039104">
    <property type="entry name" value="6PGL"/>
</dbReference>